<organism evidence="3 4">
    <name type="scientific">Volvox africanus</name>
    <dbReference type="NCBI Taxonomy" id="51714"/>
    <lineage>
        <taxon>Eukaryota</taxon>
        <taxon>Viridiplantae</taxon>
        <taxon>Chlorophyta</taxon>
        <taxon>core chlorophytes</taxon>
        <taxon>Chlorophyceae</taxon>
        <taxon>CS clade</taxon>
        <taxon>Chlamydomonadales</taxon>
        <taxon>Volvocaceae</taxon>
        <taxon>Volvox</taxon>
    </lineage>
</organism>
<comment type="similarity">
    <text evidence="1">Belongs to the NSE4 family.</text>
</comment>
<dbReference type="GO" id="GO:0006310">
    <property type="term" value="P:DNA recombination"/>
    <property type="evidence" value="ECO:0007669"/>
    <property type="project" value="UniProtKB-UniRule"/>
</dbReference>
<gene>
    <name evidence="3" type="ORF">Vafri_4155</name>
</gene>
<keyword evidence="1" id="KW-0227">DNA damage</keyword>
<keyword evidence="1" id="KW-0234">DNA repair</keyword>
<feature type="compositionally biased region" description="Low complexity" evidence="2">
    <location>
        <begin position="101"/>
        <end position="124"/>
    </location>
</feature>
<sequence>MVYVIDLTGSDDDVPAPPPAKRPRHGANLKTEDACGTFRVPKTGPVPQGGLRLAQVVIDLCDDEPAVTTTGNSNCKVTLGWCRVTDAQRSKVMDFRRQTHAEPISVPAPPAAAALPTPVPAHAASAPRSRNTPAMSSKQLLITAFARRNVRGQAQPVGSPPPHPPATTAASRGTGPQGSPAGAAPNGRDSAAATAATAATAAAAAATAATAAAAAATAAAAAAAAADSVTETSLGGGMGRAAGSTRGARHPGKMKRPPRDSAAALGRKSSVSTPAHVGSGVSGGAAGTTDAGGVGGTGGTQTLGNGRAGGGQPPGGGAAAASRGSRAKTRHETWRRLHAQDCDLDVARGDLGALDRDSSLRFVDMVQQHNFTLEDIQDGAQAARDAVQHHKLSGIALEASSRLERMDQRTPEDLVRALRLAFPLAPGGAISDRGISWTQLNSMAARLFHPVRGPSVLLGPMDAQPKQRKAVAQRRKPEPVAAVTRPEEYEAGQVDDNQKDSFTVHVMEEVLQRLRRVRSDAEAAAAAGEGSAASTNVPMVDMRMGLRLPATAFRPFVEVILDHAGFAQTVENNHAVGHLLAQSLLMAHINENGQLSLAAVTVDEHKASKKAAQQRGRAAPPTGPSKAHAPGSTSTVTPTNLQQHVHFIIPLEMADWPVMCERVPSERCLMPSRSYSEDGAVIQAAAPRRAGAAQRLGKTREL</sequence>
<feature type="region of interest" description="Disordered" evidence="2">
    <location>
        <begin position="606"/>
        <end position="637"/>
    </location>
</feature>
<evidence type="ECO:0000313" key="4">
    <source>
        <dbReference type="Proteomes" id="UP000747399"/>
    </source>
</evidence>
<protein>
    <recommendedName>
        <fullName evidence="1">Non-structural maintenance of chromosomes element 4</fullName>
    </recommendedName>
</protein>
<comment type="subcellular location">
    <subcellularLocation>
        <location evidence="1">Nucleus</location>
    </subcellularLocation>
</comment>
<dbReference type="PANTHER" id="PTHR16140:SF0">
    <property type="entry name" value="NON-STRUCTURAL MAINTENANCE OF CHROMOSOMES ELEMENT 4"/>
    <property type="match status" value="1"/>
</dbReference>
<evidence type="ECO:0000256" key="2">
    <source>
        <dbReference type="SAM" id="MobiDB-lite"/>
    </source>
</evidence>
<dbReference type="GO" id="GO:0006281">
    <property type="term" value="P:DNA repair"/>
    <property type="evidence" value="ECO:0007669"/>
    <property type="project" value="UniProtKB-UniRule"/>
</dbReference>
<feature type="compositionally biased region" description="Basic residues" evidence="2">
    <location>
        <begin position="247"/>
        <end position="256"/>
    </location>
</feature>
<keyword evidence="4" id="KW-1185">Reference proteome</keyword>
<comment type="subunit">
    <text evidence="1">Component of the SMC5-SMC6 complex.</text>
</comment>
<name>A0A8J4ATL0_9CHLO</name>
<feature type="compositionally biased region" description="Gly residues" evidence="2">
    <location>
        <begin position="280"/>
        <end position="318"/>
    </location>
</feature>
<reference evidence="3" key="1">
    <citation type="journal article" date="2021" name="Proc. Natl. Acad. Sci. U.S.A.">
        <title>Three genomes in the algal genus Volvox reveal the fate of a haploid sex-determining region after a transition to homothallism.</title>
        <authorList>
            <person name="Yamamoto K."/>
            <person name="Hamaji T."/>
            <person name="Kawai-Toyooka H."/>
            <person name="Matsuzaki R."/>
            <person name="Takahashi F."/>
            <person name="Nishimura Y."/>
            <person name="Kawachi M."/>
            <person name="Noguchi H."/>
            <person name="Minakuchi Y."/>
            <person name="Umen J.G."/>
            <person name="Toyoda A."/>
            <person name="Nozaki H."/>
        </authorList>
    </citation>
    <scope>NUCLEOTIDE SEQUENCE</scope>
    <source>
        <strain evidence="3">NIES-3780</strain>
    </source>
</reference>
<dbReference type="InterPro" id="IPR027786">
    <property type="entry name" value="Nse4/EID"/>
</dbReference>
<dbReference type="GO" id="GO:0030915">
    <property type="term" value="C:Smc5-Smc6 complex"/>
    <property type="evidence" value="ECO:0007669"/>
    <property type="project" value="UniProtKB-UniRule"/>
</dbReference>
<evidence type="ECO:0000313" key="3">
    <source>
        <dbReference type="EMBL" id="GIL47312.1"/>
    </source>
</evidence>
<comment type="function">
    <text evidence="1">Component of the SMC5-SMC6 complex, that promotes sister chromatid alignment after DNA damage and facilitates double-stranded DNA breaks (DSBs) repair via homologous recombination between sister chromatids.</text>
</comment>
<dbReference type="PANTHER" id="PTHR16140">
    <property type="entry name" value="NON-STRUCTURAL MAINTENANCE OF CHROMOSOMES ELEMENT 4"/>
    <property type="match status" value="1"/>
</dbReference>
<proteinExistence type="inferred from homology"/>
<dbReference type="Proteomes" id="UP000747399">
    <property type="component" value="Unassembled WGS sequence"/>
</dbReference>
<feature type="region of interest" description="Disordered" evidence="2">
    <location>
        <begin position="101"/>
        <end position="135"/>
    </location>
</feature>
<dbReference type="GO" id="GO:0005634">
    <property type="term" value="C:nucleus"/>
    <property type="evidence" value="ECO:0007669"/>
    <property type="project" value="UniProtKB-SubCell"/>
</dbReference>
<keyword evidence="1" id="KW-0233">DNA recombination</keyword>
<dbReference type="EMBL" id="BNCO01000004">
    <property type="protein sequence ID" value="GIL47312.1"/>
    <property type="molecule type" value="Genomic_DNA"/>
</dbReference>
<accession>A0A8J4ATL0</accession>
<feature type="region of interest" description="Disordered" evidence="2">
    <location>
        <begin position="230"/>
        <end position="333"/>
    </location>
</feature>
<feature type="region of interest" description="Disordered" evidence="2">
    <location>
        <begin position="153"/>
        <end position="189"/>
    </location>
</feature>
<comment type="caution">
    <text evidence="3">The sequence shown here is derived from an EMBL/GenBank/DDBJ whole genome shotgun (WGS) entry which is preliminary data.</text>
</comment>
<dbReference type="AlphaFoldDB" id="A0A8J4ATL0"/>
<evidence type="ECO:0000256" key="1">
    <source>
        <dbReference type="RuleBase" id="RU365071"/>
    </source>
</evidence>
<feature type="region of interest" description="Disordered" evidence="2">
    <location>
        <begin position="5"/>
        <end position="28"/>
    </location>
</feature>
<feature type="non-terminal residue" evidence="3">
    <location>
        <position position="702"/>
    </location>
</feature>
<keyword evidence="1" id="KW-0539">Nucleus</keyword>